<keyword evidence="3" id="KW-1185">Reference proteome</keyword>
<protein>
    <submittedName>
        <fullName evidence="2">Uncharacterized protein</fullName>
    </submittedName>
</protein>
<accession>A0ABN6F8B7</accession>
<organism evidence="2 3">
    <name type="scientific">Desulfoluna limicola</name>
    <dbReference type="NCBI Taxonomy" id="2810562"/>
    <lineage>
        <taxon>Bacteria</taxon>
        <taxon>Pseudomonadati</taxon>
        <taxon>Thermodesulfobacteriota</taxon>
        <taxon>Desulfobacteria</taxon>
        <taxon>Desulfobacterales</taxon>
        <taxon>Desulfolunaceae</taxon>
        <taxon>Desulfoluna</taxon>
    </lineage>
</organism>
<dbReference type="Proteomes" id="UP001320148">
    <property type="component" value="Chromosome"/>
</dbReference>
<dbReference type="EMBL" id="AP024488">
    <property type="protein sequence ID" value="BCS98652.1"/>
    <property type="molecule type" value="Genomic_DNA"/>
</dbReference>
<reference evidence="2 3" key="1">
    <citation type="submission" date="2021-02" db="EMBL/GenBank/DDBJ databases">
        <title>Complete genome of Desulfoluna sp. strain ASN36.</title>
        <authorList>
            <person name="Takahashi A."/>
            <person name="Kojima H."/>
            <person name="Fukui M."/>
        </authorList>
    </citation>
    <scope>NUCLEOTIDE SEQUENCE [LARGE SCALE GENOMIC DNA]</scope>
    <source>
        <strain evidence="2 3">ASN36</strain>
    </source>
</reference>
<sequence>MKKFLLTVISFFVLSGVAMAEDVLSVDRAVSGDVETFFENEGDIEPERSDFEVVNYVLMSSEEGARWAVVTLKNTSTGSRIFQQNQLMALFANGERYSPLKHSRTLKSMETVTFSVSFGKSRFPILEVYTRN</sequence>
<evidence type="ECO:0000313" key="2">
    <source>
        <dbReference type="EMBL" id="BCS98652.1"/>
    </source>
</evidence>
<proteinExistence type="predicted"/>
<evidence type="ECO:0000256" key="1">
    <source>
        <dbReference type="SAM" id="SignalP"/>
    </source>
</evidence>
<keyword evidence="1" id="KW-0732">Signal</keyword>
<gene>
    <name evidence="2" type="ORF">DSLASN_42840</name>
</gene>
<name>A0ABN6F8B7_9BACT</name>
<evidence type="ECO:0000313" key="3">
    <source>
        <dbReference type="Proteomes" id="UP001320148"/>
    </source>
</evidence>
<dbReference type="RefSeq" id="WP_236890037.1">
    <property type="nucleotide sequence ID" value="NZ_AP024488.1"/>
</dbReference>
<feature type="signal peptide" evidence="1">
    <location>
        <begin position="1"/>
        <end position="20"/>
    </location>
</feature>
<feature type="chain" id="PRO_5046019956" evidence="1">
    <location>
        <begin position="21"/>
        <end position="132"/>
    </location>
</feature>